<gene>
    <name evidence="8" type="primary">TAF7L</name>
    <name evidence="8" type="ORF">IE077_003539</name>
</gene>
<proteinExistence type="inferred from homology"/>
<dbReference type="InterPro" id="IPR037817">
    <property type="entry name" value="TAF7"/>
</dbReference>
<evidence type="ECO:0000313" key="9">
    <source>
        <dbReference type="Proteomes" id="UP000823046"/>
    </source>
</evidence>
<dbReference type="CDD" id="cd08047">
    <property type="entry name" value="TAF7"/>
    <property type="match status" value="1"/>
</dbReference>
<feature type="compositionally biased region" description="Basic residues" evidence="6">
    <location>
        <begin position="523"/>
        <end position="537"/>
    </location>
</feature>
<dbReference type="InterPro" id="IPR006751">
    <property type="entry name" value="TAFII55_prot_cons_reg"/>
</dbReference>
<dbReference type="EMBL" id="JADAQX010000044">
    <property type="protein sequence ID" value="KAF8822530.1"/>
    <property type="molecule type" value="Genomic_DNA"/>
</dbReference>
<evidence type="ECO:0000256" key="4">
    <source>
        <dbReference type="ARBA" id="ARBA00023163"/>
    </source>
</evidence>
<feature type="region of interest" description="Disordered" evidence="6">
    <location>
        <begin position="523"/>
        <end position="548"/>
    </location>
</feature>
<evidence type="ECO:0000256" key="6">
    <source>
        <dbReference type="SAM" id="MobiDB-lite"/>
    </source>
</evidence>
<feature type="region of interest" description="Disordered" evidence="6">
    <location>
        <begin position="1"/>
        <end position="48"/>
    </location>
</feature>
<accession>A0ABQ7JEU3</accession>
<name>A0ABQ7JEU3_9APIC</name>
<keyword evidence="4" id="KW-0804">Transcription</keyword>
<dbReference type="Pfam" id="PF04658">
    <property type="entry name" value="TAFII55_N"/>
    <property type="match status" value="1"/>
</dbReference>
<evidence type="ECO:0000313" key="8">
    <source>
        <dbReference type="EMBL" id="KAF8822530.1"/>
    </source>
</evidence>
<evidence type="ECO:0000259" key="7">
    <source>
        <dbReference type="SMART" id="SM01370"/>
    </source>
</evidence>
<feature type="compositionally biased region" description="Low complexity" evidence="6">
    <location>
        <begin position="439"/>
        <end position="449"/>
    </location>
</feature>
<sequence>MDFLSLPERNRPPLTQRGTRQRNYGSERRRGRQRSSNSMRVRHRWPNPACDEEGLHSFSSLRMGERHDATDQMETAEYAHPGTWMDSRHVNVSRGSIPRALKESIPRYKYPVGRGSMHVNLSSRHFPPPASSADMIKYGKGRQSMGRPRLTRRGGSRGGRFGFVGQSRIDRVLEKKRLLHSRRGLLPPEALCDYISLEYPEIDGQCIIRFPFAIAEILRNRQALNAPLGLTITMTPQHEYRLFNILVEGYPKPLSGILVELPNIIESYKTIDGDLMFKSGDIAQMIYVYESSSREVDIKALRDVYHWEWKSGLTPSTHRIRTRKFKNFNVFDQEDIRNAELEVLELLHGLTRDSYEYVAQSEYDMVINAEKFQTGESTDRVISVYDNLDKLLRESGYASDTSDSMFGLTHTSWSARLETSPPRLYGTTARIGRPRRPRGTTGQRGTVPTSWRPFSTHDTPHVSMGNEIHADTLRIDGVIPAVKGEHHVTADYSRNPSVEMGIVPSAADAENKLGEKRRKQLLKKLKRQKKEKRKRRDEKKERHGSEISAVSFPLGDHVAHLGQASAYSQNSLDYQQTANEKLEVSFDEMHFVNNAPEVAAHYNSFDTVKRDVAMDEDFDFS</sequence>
<keyword evidence="3" id="KW-0805">Transcription regulation</keyword>
<dbReference type="PANTHER" id="PTHR12228">
    <property type="entry name" value="TRANSCRIPTION INITIATION FACTOR TFIID 55 KD SUBUNIT-RELATED"/>
    <property type="match status" value="1"/>
</dbReference>
<keyword evidence="9" id="KW-1185">Reference proteome</keyword>
<organism evidence="8 9">
    <name type="scientific">Cardiosporidium cionae</name>
    <dbReference type="NCBI Taxonomy" id="476202"/>
    <lineage>
        <taxon>Eukaryota</taxon>
        <taxon>Sar</taxon>
        <taxon>Alveolata</taxon>
        <taxon>Apicomplexa</taxon>
        <taxon>Aconoidasida</taxon>
        <taxon>Nephromycida</taxon>
        <taxon>Cardiosporidium</taxon>
    </lineage>
</organism>
<comment type="subcellular location">
    <subcellularLocation>
        <location evidence="1">Nucleus</location>
    </subcellularLocation>
</comment>
<comment type="similarity">
    <text evidence="2">Belongs to the TAF7 family.</text>
</comment>
<keyword evidence="5" id="KW-0539">Nucleus</keyword>
<dbReference type="Proteomes" id="UP000823046">
    <property type="component" value="Unassembled WGS sequence"/>
</dbReference>
<dbReference type="PANTHER" id="PTHR12228:SF0">
    <property type="entry name" value="TATA-BOX BINDING PROTEIN ASSOCIATED FACTOR 7"/>
    <property type="match status" value="1"/>
</dbReference>
<reference evidence="8 9" key="1">
    <citation type="journal article" date="2020" name="bioRxiv">
        <title>Metabolic contributions of an alphaproteobacterial endosymbiont in the apicomplexan Cardiosporidium cionae.</title>
        <authorList>
            <person name="Hunter E.S."/>
            <person name="Paight C.J."/>
            <person name="Lane C.E."/>
        </authorList>
    </citation>
    <scope>NUCLEOTIDE SEQUENCE [LARGE SCALE GENOMIC DNA]</scope>
    <source>
        <strain evidence="8">ESH_2018</strain>
    </source>
</reference>
<evidence type="ECO:0000256" key="5">
    <source>
        <dbReference type="ARBA" id="ARBA00023242"/>
    </source>
</evidence>
<protein>
    <submittedName>
        <fullName evidence="8">TAF7-like Rna polymerase II TAF7L</fullName>
    </submittedName>
</protein>
<feature type="domain" description="TAFII55 protein conserved region" evidence="7">
    <location>
        <begin position="202"/>
        <end position="354"/>
    </location>
</feature>
<evidence type="ECO:0000256" key="2">
    <source>
        <dbReference type="ARBA" id="ARBA00009368"/>
    </source>
</evidence>
<dbReference type="SMART" id="SM01370">
    <property type="entry name" value="TAFII55_N"/>
    <property type="match status" value="1"/>
</dbReference>
<comment type="caution">
    <text evidence="8">The sequence shown here is derived from an EMBL/GenBank/DDBJ whole genome shotgun (WGS) entry which is preliminary data.</text>
</comment>
<evidence type="ECO:0000256" key="1">
    <source>
        <dbReference type="ARBA" id="ARBA00004123"/>
    </source>
</evidence>
<evidence type="ECO:0000256" key="3">
    <source>
        <dbReference type="ARBA" id="ARBA00023015"/>
    </source>
</evidence>
<feature type="region of interest" description="Disordered" evidence="6">
    <location>
        <begin position="423"/>
        <end position="461"/>
    </location>
</feature>